<feature type="binding site" evidence="10">
    <location>
        <begin position="78"/>
        <end position="79"/>
    </location>
    <ligand>
        <name>substrate</name>
    </ligand>
</feature>
<feature type="binding site" evidence="10">
    <location>
        <position position="9"/>
    </location>
    <ligand>
        <name>Mn(2+)</name>
        <dbReference type="ChEBI" id="CHEBI:29035"/>
        <label>1</label>
    </ligand>
</feature>
<evidence type="ECO:0000256" key="6">
    <source>
        <dbReference type="ARBA" id="ARBA00022801"/>
    </source>
</evidence>
<dbReference type="HAMAP" id="MF_00575">
    <property type="entry name" value="LpxH"/>
    <property type="match status" value="1"/>
</dbReference>
<dbReference type="CDD" id="cd07398">
    <property type="entry name" value="MPP_YbbF-LpxH"/>
    <property type="match status" value="1"/>
</dbReference>
<sequence length="241" mass="27463">MIRFISDLHLDASQPKAAESFFQLLQQLPGNTRQLYILGDFFEAWIGDDSPDPFHQQVMQQLKLATDTGLKIFFMHGNRDFLIGEDFAKTTGCELISDPMTIELDGKKVLLMHGDSLCTDDLEYQKIRPMLRNPQWQADFLSKSIPERIAFAQQARAESSEHTSQTNMSIMDTNQQAIEQIMKQHNVATLIHGHTHRPAVHSLQIDGQPAQRIVLGDWYHQCSVLEFENGKFDLRSSAFSS</sequence>
<comment type="catalytic activity">
    <reaction evidence="10">
        <text>UDP-2-N,3-O-bis[(3R)-3-hydroxytetradecanoyl]-alpha-D-glucosamine + H2O = 2-N,3-O-bis[(3R)-3-hydroxytetradecanoyl]-alpha-D-glucosaminyl 1-phosphate + UMP + 2 H(+)</text>
        <dbReference type="Rhea" id="RHEA:25213"/>
        <dbReference type="ChEBI" id="CHEBI:15377"/>
        <dbReference type="ChEBI" id="CHEBI:15378"/>
        <dbReference type="ChEBI" id="CHEBI:57865"/>
        <dbReference type="ChEBI" id="CHEBI:57957"/>
        <dbReference type="ChEBI" id="CHEBI:78847"/>
        <dbReference type="EC" id="3.6.1.54"/>
    </reaction>
</comment>
<feature type="binding site" evidence="10">
    <location>
        <position position="196"/>
    </location>
    <ligand>
        <name>Mn(2+)</name>
        <dbReference type="ChEBI" id="CHEBI:29035"/>
        <label>1</label>
    </ligand>
</feature>
<dbReference type="SUPFAM" id="SSF56300">
    <property type="entry name" value="Metallo-dependent phosphatases"/>
    <property type="match status" value="1"/>
</dbReference>
<feature type="binding site" evidence="10">
    <location>
        <position position="40"/>
    </location>
    <ligand>
        <name>Mn(2+)</name>
        <dbReference type="ChEBI" id="CHEBI:29035"/>
        <label>1</label>
    </ligand>
</feature>
<feature type="binding site" evidence="10">
    <location>
        <position position="159"/>
    </location>
    <ligand>
        <name>substrate</name>
    </ligand>
</feature>
<keyword evidence="8 10" id="KW-0472">Membrane</keyword>
<evidence type="ECO:0000256" key="3">
    <source>
        <dbReference type="ARBA" id="ARBA00022519"/>
    </source>
</evidence>
<dbReference type="GO" id="GO:0005737">
    <property type="term" value="C:cytoplasm"/>
    <property type="evidence" value="ECO:0007669"/>
    <property type="project" value="InterPro"/>
</dbReference>
<evidence type="ECO:0000256" key="7">
    <source>
        <dbReference type="ARBA" id="ARBA00023098"/>
    </source>
</evidence>
<keyword evidence="5 10" id="KW-0479">Metal-binding</keyword>
<dbReference type="NCBIfam" id="NF003743">
    <property type="entry name" value="PRK05340.1"/>
    <property type="match status" value="1"/>
</dbReference>
<comment type="similarity">
    <text evidence="10">Belongs to the LpxH family.</text>
</comment>
<feature type="binding site" evidence="10">
    <location>
        <position position="40"/>
    </location>
    <ligand>
        <name>Mn(2+)</name>
        <dbReference type="ChEBI" id="CHEBI:29035"/>
        <label>2</label>
    </ligand>
</feature>
<feature type="binding site" evidence="10">
    <location>
        <position position="113"/>
    </location>
    <ligand>
        <name>Mn(2+)</name>
        <dbReference type="ChEBI" id="CHEBI:29035"/>
        <label>2</label>
    </ligand>
</feature>
<comment type="caution">
    <text evidence="12">The sequence shown here is derived from an EMBL/GenBank/DDBJ whole genome shotgun (WGS) entry which is preliminary data.</text>
</comment>
<dbReference type="NCBIfam" id="TIGR01854">
    <property type="entry name" value="lipid_A_lpxH"/>
    <property type="match status" value="1"/>
</dbReference>
<evidence type="ECO:0000256" key="10">
    <source>
        <dbReference type="HAMAP-Rule" id="MF_00575"/>
    </source>
</evidence>
<dbReference type="InterPro" id="IPR004843">
    <property type="entry name" value="Calcineurin-like_PHP"/>
</dbReference>
<evidence type="ECO:0000256" key="8">
    <source>
        <dbReference type="ARBA" id="ARBA00023136"/>
    </source>
</evidence>
<dbReference type="Gene3D" id="3.60.21.10">
    <property type="match status" value="1"/>
</dbReference>
<feature type="binding site" evidence="10">
    <location>
        <position position="78"/>
    </location>
    <ligand>
        <name>Mn(2+)</name>
        <dbReference type="ChEBI" id="CHEBI:29035"/>
        <label>2</label>
    </ligand>
</feature>
<evidence type="ECO:0000256" key="9">
    <source>
        <dbReference type="ARBA" id="ARBA00023211"/>
    </source>
</evidence>
<keyword evidence="13" id="KW-1185">Reference proteome</keyword>
<dbReference type="GO" id="GO:0019897">
    <property type="term" value="C:extrinsic component of plasma membrane"/>
    <property type="evidence" value="ECO:0007669"/>
    <property type="project" value="UniProtKB-UniRule"/>
</dbReference>
<keyword evidence="1 10" id="KW-1003">Cell membrane</keyword>
<keyword evidence="7 10" id="KW-0443">Lipid metabolism</keyword>
<evidence type="ECO:0000259" key="11">
    <source>
        <dbReference type="Pfam" id="PF00149"/>
    </source>
</evidence>
<dbReference type="Pfam" id="PF00149">
    <property type="entry name" value="Metallophos"/>
    <property type="match status" value="1"/>
</dbReference>
<dbReference type="EMBL" id="QDDL01000001">
    <property type="protein sequence ID" value="PVZ71668.1"/>
    <property type="molecule type" value="Genomic_DNA"/>
</dbReference>
<comment type="cofactor">
    <cofactor evidence="10">
        <name>Mn(2+)</name>
        <dbReference type="ChEBI" id="CHEBI:29035"/>
    </cofactor>
    <text evidence="10">Binds 2 Mn(2+) ions per subunit in a binuclear metal center.</text>
</comment>
<keyword evidence="9 10" id="KW-0464">Manganese</keyword>
<proteinExistence type="inferred from homology"/>
<dbReference type="RefSeq" id="WP_116685257.1">
    <property type="nucleotide sequence ID" value="NZ_CAWNYD010000001.1"/>
</dbReference>
<dbReference type="UniPathway" id="UPA00359">
    <property type="reaction ID" value="UER00480"/>
</dbReference>
<feature type="binding site" evidence="10">
    <location>
        <position position="194"/>
    </location>
    <ligand>
        <name>substrate</name>
    </ligand>
</feature>
<dbReference type="InterPro" id="IPR010138">
    <property type="entry name" value="UDP-diacylglucosamine_Hdrlase"/>
</dbReference>
<feature type="domain" description="Calcineurin-like phosphoesterase" evidence="11">
    <location>
        <begin position="3"/>
        <end position="198"/>
    </location>
</feature>
<evidence type="ECO:0000256" key="4">
    <source>
        <dbReference type="ARBA" id="ARBA00022556"/>
    </source>
</evidence>
<feature type="binding site" evidence="10">
    <location>
        <position position="121"/>
    </location>
    <ligand>
        <name>substrate</name>
    </ligand>
</feature>
<dbReference type="InterPro" id="IPR029052">
    <property type="entry name" value="Metallo-depent_PP-like"/>
</dbReference>
<reference evidence="12 13" key="1">
    <citation type="submission" date="2018-04" db="EMBL/GenBank/DDBJ databases">
        <title>Thalassorhabdus spongiae gen. nov., sp. nov., isolated from a marine sponge in South-West Iceland.</title>
        <authorList>
            <person name="Knobloch S."/>
            <person name="Daussin A."/>
            <person name="Johannsson R."/>
            <person name="Marteinsson V.T."/>
        </authorList>
    </citation>
    <scope>NUCLEOTIDE SEQUENCE [LARGE SCALE GENOMIC DNA]</scope>
    <source>
        <strain evidence="12 13">Hp12</strain>
    </source>
</reference>
<dbReference type="PANTHER" id="PTHR34990:SF1">
    <property type="entry name" value="UDP-2,3-DIACYLGLUCOSAMINE HYDROLASE"/>
    <property type="match status" value="1"/>
</dbReference>
<keyword evidence="6 10" id="KW-0378">Hydrolase</keyword>
<evidence type="ECO:0000256" key="5">
    <source>
        <dbReference type="ARBA" id="ARBA00022723"/>
    </source>
</evidence>
<dbReference type="Proteomes" id="UP000244906">
    <property type="component" value="Unassembled WGS sequence"/>
</dbReference>
<evidence type="ECO:0000313" key="12">
    <source>
        <dbReference type="EMBL" id="PVZ71668.1"/>
    </source>
</evidence>
<dbReference type="AlphaFoldDB" id="A0A2V1H372"/>
<comment type="function">
    <text evidence="10">Hydrolyzes the pyrophosphate bond of UDP-2,3-diacylglucosamine to yield 2,3-diacylglucosamine 1-phosphate (lipid X) and UMP by catalyzing the attack of water at the alpha-P atom. Involved in the biosynthesis of lipid A, a phosphorylated glycolipid that anchors the lipopolysaccharide to the outer membrane of the cell.</text>
</comment>
<comment type="caution">
    <text evidence="10">Lacks conserved residue(s) required for the propagation of feature annotation.</text>
</comment>
<keyword evidence="3 10" id="KW-0997">Cell inner membrane</keyword>
<evidence type="ECO:0000256" key="1">
    <source>
        <dbReference type="ARBA" id="ARBA00022475"/>
    </source>
</evidence>
<dbReference type="OrthoDB" id="9783283at2"/>
<comment type="pathway">
    <text evidence="10">Glycolipid biosynthesis; lipid IV(A) biosynthesis; lipid IV(A) from (3R)-3-hydroxytetradecanoyl-[acyl-carrier-protein] and UDP-N-acetyl-alpha-D-glucosamine: step 4/6.</text>
</comment>
<gene>
    <name evidence="10" type="primary">lpxH</name>
    <name evidence="12" type="ORF">DC094_01170</name>
</gene>
<feature type="binding site" evidence="10">
    <location>
        <position position="7"/>
    </location>
    <ligand>
        <name>Mn(2+)</name>
        <dbReference type="ChEBI" id="CHEBI:29035"/>
        <label>1</label>
    </ligand>
</feature>
<feature type="binding site" evidence="10">
    <location>
        <position position="163"/>
    </location>
    <ligand>
        <name>substrate</name>
    </ligand>
</feature>
<dbReference type="GO" id="GO:0008758">
    <property type="term" value="F:UDP-2,3-diacylglucosamine hydrolase activity"/>
    <property type="evidence" value="ECO:0007669"/>
    <property type="project" value="UniProtKB-UniRule"/>
</dbReference>
<feature type="binding site" evidence="10">
    <location>
        <position position="194"/>
    </location>
    <ligand>
        <name>Mn(2+)</name>
        <dbReference type="ChEBI" id="CHEBI:29035"/>
        <label>2</label>
    </ligand>
</feature>
<evidence type="ECO:0000256" key="2">
    <source>
        <dbReference type="ARBA" id="ARBA00022516"/>
    </source>
</evidence>
<dbReference type="EC" id="3.6.1.54" evidence="10"/>
<evidence type="ECO:0000313" key="13">
    <source>
        <dbReference type="Proteomes" id="UP000244906"/>
    </source>
</evidence>
<protein>
    <recommendedName>
        <fullName evidence="10">UDP-2,3-diacylglucosamine hydrolase</fullName>
        <ecNumber evidence="10">3.6.1.54</ecNumber>
    </recommendedName>
    <alternativeName>
        <fullName evidence="10">UDP-2,3-diacylglucosamine diphosphatase</fullName>
    </alternativeName>
</protein>
<dbReference type="GO" id="GO:0030145">
    <property type="term" value="F:manganese ion binding"/>
    <property type="evidence" value="ECO:0007669"/>
    <property type="project" value="UniProtKB-UniRule"/>
</dbReference>
<keyword evidence="2 10" id="KW-0444">Lipid biosynthesis</keyword>
<dbReference type="PANTHER" id="PTHR34990">
    <property type="entry name" value="UDP-2,3-DIACYLGLUCOSAMINE HYDROLASE-RELATED"/>
    <property type="match status" value="1"/>
</dbReference>
<keyword evidence="4 10" id="KW-0441">Lipid A biosynthesis</keyword>
<dbReference type="InterPro" id="IPR043461">
    <property type="entry name" value="LpxH-like"/>
</dbReference>
<name>A0A2V1H372_9GAMM</name>
<dbReference type="GO" id="GO:0009245">
    <property type="term" value="P:lipid A biosynthetic process"/>
    <property type="evidence" value="ECO:0007669"/>
    <property type="project" value="UniProtKB-UniRule"/>
</dbReference>
<accession>A0A2V1H372</accession>
<comment type="subcellular location">
    <subcellularLocation>
        <location evidence="10">Cell inner membrane</location>
        <topology evidence="10">Peripheral membrane protein</topology>
        <orientation evidence="10">Cytoplasmic side</orientation>
    </subcellularLocation>
</comment>
<organism evidence="12 13">
    <name type="scientific">Pelagibaculum spongiae</name>
    <dbReference type="NCBI Taxonomy" id="2080658"/>
    <lineage>
        <taxon>Bacteria</taxon>
        <taxon>Pseudomonadati</taxon>
        <taxon>Pseudomonadota</taxon>
        <taxon>Gammaproteobacteria</taxon>
        <taxon>Oceanospirillales</taxon>
        <taxon>Pelagibaculum</taxon>
    </lineage>
</organism>